<keyword evidence="5 6" id="KW-0460">Magnesium</keyword>
<organism evidence="8 9">
    <name type="scientific">Trichoderma citrinoviride</name>
    <dbReference type="NCBI Taxonomy" id="58853"/>
    <lineage>
        <taxon>Eukaryota</taxon>
        <taxon>Fungi</taxon>
        <taxon>Dikarya</taxon>
        <taxon>Ascomycota</taxon>
        <taxon>Pezizomycotina</taxon>
        <taxon>Sordariomycetes</taxon>
        <taxon>Hypocreomycetidae</taxon>
        <taxon>Hypocreales</taxon>
        <taxon>Hypocreaceae</taxon>
        <taxon>Trichoderma</taxon>
    </lineage>
</organism>
<dbReference type="PANTHER" id="PTHR43200">
    <property type="entry name" value="PHOSPHATASE"/>
    <property type="match status" value="1"/>
</dbReference>
<name>A0A2T4B823_9HYPO</name>
<dbReference type="InterPro" id="IPR051090">
    <property type="entry name" value="Inositol_monoP_superfamily"/>
</dbReference>
<feature type="binding site" evidence="6">
    <location>
        <position position="115"/>
    </location>
    <ligand>
        <name>Mg(2+)</name>
        <dbReference type="ChEBI" id="CHEBI:18420"/>
        <label>1</label>
        <note>catalytic</note>
    </ligand>
</feature>
<feature type="binding site" evidence="6">
    <location>
        <position position="26"/>
    </location>
    <ligand>
        <name>Mg(2+)</name>
        <dbReference type="ChEBI" id="CHEBI:18420"/>
        <label>1</label>
        <note>catalytic</note>
    </ligand>
</feature>
<proteinExistence type="inferred from homology"/>
<dbReference type="EMBL" id="KZ680215">
    <property type="protein sequence ID" value="PTB65379.1"/>
    <property type="molecule type" value="Genomic_DNA"/>
</dbReference>
<comment type="cofactor">
    <cofactor evidence="1 6">
        <name>Mg(2+)</name>
        <dbReference type="ChEBI" id="CHEBI:18420"/>
    </cofactor>
</comment>
<dbReference type="GO" id="GO:0008441">
    <property type="term" value="F:3'(2'),5'-bisphosphate nucleotidase activity"/>
    <property type="evidence" value="ECO:0007669"/>
    <property type="project" value="TreeGrafter"/>
</dbReference>
<evidence type="ECO:0000256" key="7">
    <source>
        <dbReference type="SAM" id="MobiDB-lite"/>
    </source>
</evidence>
<keyword evidence="9" id="KW-1185">Reference proteome</keyword>
<dbReference type="Pfam" id="PF00459">
    <property type="entry name" value="Inositol_P"/>
    <property type="match status" value="1"/>
</dbReference>
<dbReference type="SUPFAM" id="SSF56655">
    <property type="entry name" value="Carbohydrate phosphatase"/>
    <property type="match status" value="1"/>
</dbReference>
<evidence type="ECO:0000256" key="2">
    <source>
        <dbReference type="ARBA" id="ARBA00009759"/>
    </source>
</evidence>
<accession>A0A2T4B823</accession>
<keyword evidence="3 6" id="KW-0479">Metal-binding</keyword>
<protein>
    <submittedName>
        <fullName evidence="8">Carbohydrate phosphatase</fullName>
    </submittedName>
</protein>
<dbReference type="GO" id="GO:0046872">
    <property type="term" value="F:metal ion binding"/>
    <property type="evidence" value="ECO:0007669"/>
    <property type="project" value="UniProtKB-KW"/>
</dbReference>
<evidence type="ECO:0000313" key="8">
    <source>
        <dbReference type="EMBL" id="PTB65379.1"/>
    </source>
</evidence>
<evidence type="ECO:0000256" key="3">
    <source>
        <dbReference type="ARBA" id="ARBA00022723"/>
    </source>
</evidence>
<evidence type="ECO:0000256" key="1">
    <source>
        <dbReference type="ARBA" id="ARBA00001946"/>
    </source>
</evidence>
<evidence type="ECO:0000256" key="6">
    <source>
        <dbReference type="PIRSR" id="PIRSR600760-2"/>
    </source>
</evidence>
<feature type="region of interest" description="Disordered" evidence="7">
    <location>
        <begin position="54"/>
        <end position="73"/>
    </location>
</feature>
<reference evidence="9" key="1">
    <citation type="submission" date="2016-07" db="EMBL/GenBank/DDBJ databases">
        <title>Multiple horizontal gene transfer events from other fungi enriched the ability of initially mycotrophic Trichoderma (Ascomycota) to feed on dead plant biomass.</title>
        <authorList>
            <consortium name="DOE Joint Genome Institute"/>
            <person name="Atanasova L."/>
            <person name="Chenthamara K."/>
            <person name="Zhang J."/>
            <person name="Grujic M."/>
            <person name="Henrissat B."/>
            <person name="Kuo A."/>
            <person name="Aerts A."/>
            <person name="Salamov A."/>
            <person name="Lipzen A."/>
            <person name="Labutti K."/>
            <person name="Barry K."/>
            <person name="Miao Y."/>
            <person name="Rahimi M.J."/>
            <person name="Shen Q."/>
            <person name="Grigoriev I.V."/>
            <person name="Kubicek C.P."/>
            <person name="Druzhinina I.S."/>
        </authorList>
    </citation>
    <scope>NUCLEOTIDE SEQUENCE [LARGE SCALE GENOMIC DNA]</scope>
    <source>
        <strain evidence="9">TUCIM 6016</strain>
    </source>
</reference>
<dbReference type="GeneID" id="36599012"/>
<dbReference type="GO" id="GO:0000103">
    <property type="term" value="P:sulfate assimilation"/>
    <property type="evidence" value="ECO:0007669"/>
    <property type="project" value="TreeGrafter"/>
</dbReference>
<feature type="binding site" evidence="6">
    <location>
        <position position="112"/>
    </location>
    <ligand>
        <name>Mg(2+)</name>
        <dbReference type="ChEBI" id="CHEBI:18420"/>
        <label>1</label>
        <note>catalytic</note>
    </ligand>
</feature>
<dbReference type="PROSITE" id="PS00629">
    <property type="entry name" value="IMP_1"/>
    <property type="match status" value="1"/>
</dbReference>
<keyword evidence="4" id="KW-0378">Hydrolase</keyword>
<dbReference type="InterPro" id="IPR000760">
    <property type="entry name" value="Inositol_monophosphatase-like"/>
</dbReference>
<feature type="binding site" evidence="6">
    <location>
        <position position="288"/>
    </location>
    <ligand>
        <name>Mg(2+)</name>
        <dbReference type="ChEBI" id="CHEBI:18420"/>
        <label>1</label>
        <note>catalytic</note>
    </ligand>
</feature>
<gene>
    <name evidence="8" type="ORF">BBK36DRAFT_1122015</name>
</gene>
<comment type="similarity">
    <text evidence="2">Belongs to the inositol monophosphatase superfamily.</text>
</comment>
<evidence type="ECO:0000313" key="9">
    <source>
        <dbReference type="Proteomes" id="UP000241546"/>
    </source>
</evidence>
<evidence type="ECO:0000256" key="4">
    <source>
        <dbReference type="ARBA" id="ARBA00022801"/>
    </source>
</evidence>
<evidence type="ECO:0000256" key="5">
    <source>
        <dbReference type="ARBA" id="ARBA00022842"/>
    </source>
</evidence>
<dbReference type="RefSeq" id="XP_024748699.1">
    <property type="nucleotide sequence ID" value="XM_024890894.1"/>
</dbReference>
<dbReference type="Gene3D" id="3.30.540.10">
    <property type="entry name" value="Fructose-1,6-Bisphosphatase, subunit A, domain 1"/>
    <property type="match status" value="1"/>
</dbReference>
<dbReference type="OrthoDB" id="411145at2759"/>
<dbReference type="PANTHER" id="PTHR43200:SF2">
    <property type="entry name" value="3'(2'),5'-BISPHOSPHATE NUCLEOTIDASE"/>
    <property type="match status" value="1"/>
</dbReference>
<sequence length="358" mass="37891">MADFGAQALLMAALRGSFPHDGFVGEEDAEALRSDRQLADAVYGLVREEALRSGGFRSGKHSEEESVGADGDEEDVTMASLPAPESLEEMLELLDLAGRGRPGPQGRFWIMDPVDGTATFLKGQQYAVALALVEDGREVLSVVCYPNLSLDDGGGGVVAETSVDEHGCGVMLSCVRGQGAEYRKLSAEQQQQHRLGPARKLARLPTPASLADLRFVDCLASRSSRLDIAEGIARQVGAMPFPGADLWSSHVRYAALMLGGGDGSSGHHVMMRVPVGARGAPSKACVWDHAGSQLLYAEMGGKVTDLEGREMDFGRGRTLAGNWGLVAAPEGVHGELLRLVREWIERDPVIQGGGGGGA</sequence>
<dbReference type="AlphaFoldDB" id="A0A2T4B823"/>
<dbReference type="Proteomes" id="UP000241546">
    <property type="component" value="Unassembled WGS sequence"/>
</dbReference>
<dbReference type="InterPro" id="IPR020583">
    <property type="entry name" value="Inositol_monoP_metal-BS"/>
</dbReference>
<dbReference type="Gene3D" id="3.40.190.80">
    <property type="match status" value="1"/>
</dbReference>